<reference evidence="3 4" key="1">
    <citation type="submission" date="2019-10" db="EMBL/GenBank/DDBJ databases">
        <title>Cognatihalovulum marinum gen. nov. sp. nov., a new member of the family Rhodobacteraceae isolated from deep seawater of the Northwest Indian Ocean.</title>
        <authorList>
            <person name="Ruan C."/>
            <person name="Wang J."/>
            <person name="Zheng X."/>
            <person name="Song L."/>
            <person name="Zhu Y."/>
            <person name="Huang Y."/>
            <person name="Lu Z."/>
            <person name="Du W."/>
            <person name="Huang L."/>
            <person name="Dai X."/>
        </authorList>
    </citation>
    <scope>NUCLEOTIDE SEQUENCE [LARGE SCALE GENOMIC DNA]</scope>
    <source>
        <strain evidence="3 4">2CG4</strain>
    </source>
</reference>
<feature type="transmembrane region" description="Helical" evidence="1">
    <location>
        <begin position="131"/>
        <end position="155"/>
    </location>
</feature>
<protein>
    <recommendedName>
        <fullName evidence="2">DUF1468 domain-containing protein</fullName>
    </recommendedName>
</protein>
<evidence type="ECO:0000259" key="2">
    <source>
        <dbReference type="Pfam" id="PF07331"/>
    </source>
</evidence>
<feature type="transmembrane region" description="Helical" evidence="1">
    <location>
        <begin position="12"/>
        <end position="32"/>
    </location>
</feature>
<gene>
    <name evidence="3" type="ORF">GE300_04385</name>
</gene>
<dbReference type="EMBL" id="WIND01000002">
    <property type="protein sequence ID" value="MSU88860.1"/>
    <property type="molecule type" value="Genomic_DNA"/>
</dbReference>
<feature type="domain" description="DUF1468" evidence="2">
    <location>
        <begin position="12"/>
        <end position="155"/>
    </location>
</feature>
<organism evidence="3 4">
    <name type="scientific">Halovulum marinum</name>
    <dbReference type="NCBI Taxonomy" id="2662447"/>
    <lineage>
        <taxon>Bacteria</taxon>
        <taxon>Pseudomonadati</taxon>
        <taxon>Pseudomonadota</taxon>
        <taxon>Alphaproteobacteria</taxon>
        <taxon>Rhodobacterales</taxon>
        <taxon>Paracoccaceae</taxon>
        <taxon>Halovulum</taxon>
    </lineage>
</organism>
<evidence type="ECO:0000256" key="1">
    <source>
        <dbReference type="SAM" id="Phobius"/>
    </source>
</evidence>
<evidence type="ECO:0000313" key="4">
    <source>
        <dbReference type="Proteomes" id="UP000474957"/>
    </source>
</evidence>
<evidence type="ECO:0000313" key="3">
    <source>
        <dbReference type="EMBL" id="MSU88860.1"/>
    </source>
</evidence>
<dbReference type="AlphaFoldDB" id="A0A6L5YY49"/>
<keyword evidence="4" id="KW-1185">Reference proteome</keyword>
<sequence>MHRKHLKYWGDIALAVLVFGGAAVLLIGAAELPPPRFEPLGSAAVPRGLAAILIVLGLWVAVRAVLGMRADAPVASPEGTASHPLRSLGVLAALIAYVAALDLGQLPFLPMTALFLAASGTILSGGGWRPALVYGALGLALAGALSFIFSNFLYIEIG</sequence>
<feature type="transmembrane region" description="Helical" evidence="1">
    <location>
        <begin position="44"/>
        <end position="62"/>
    </location>
</feature>
<keyword evidence="1" id="KW-0472">Membrane</keyword>
<accession>A0A6L5YY49</accession>
<name>A0A6L5YY49_9RHOB</name>
<dbReference type="Pfam" id="PF07331">
    <property type="entry name" value="TctB"/>
    <property type="match status" value="1"/>
</dbReference>
<dbReference type="Proteomes" id="UP000474957">
    <property type="component" value="Unassembled WGS sequence"/>
</dbReference>
<comment type="caution">
    <text evidence="3">The sequence shown here is derived from an EMBL/GenBank/DDBJ whole genome shotgun (WGS) entry which is preliminary data.</text>
</comment>
<feature type="transmembrane region" description="Helical" evidence="1">
    <location>
        <begin position="83"/>
        <end position="100"/>
    </location>
</feature>
<proteinExistence type="predicted"/>
<dbReference type="RefSeq" id="WP_154445272.1">
    <property type="nucleotide sequence ID" value="NZ_WIND01000002.1"/>
</dbReference>
<dbReference type="InterPro" id="IPR009936">
    <property type="entry name" value="DUF1468"/>
</dbReference>
<keyword evidence="1" id="KW-1133">Transmembrane helix</keyword>
<keyword evidence="1" id="KW-0812">Transmembrane</keyword>